<sequence>MKVRSITDAQNLIELIFSLNKNQCLKSWFGALAHNATRLVLAIYGRVPLLPRSLFLNSSDLDLIEETYQGKAVDIWAETPSVEQECLDAFVWTNLSHGNMGPLLGLGFFQSWTFRVLPSIENGTLRKWRKSSNPSVSKIQQIVSLPSAFTTDAHISSRFLK</sequence>
<dbReference type="EMBL" id="KN818311">
    <property type="protein sequence ID" value="KIL59720.1"/>
    <property type="molecule type" value="Genomic_DNA"/>
</dbReference>
<accession>A0A0C2SA80</accession>
<dbReference type="Proteomes" id="UP000054549">
    <property type="component" value="Unassembled WGS sequence"/>
</dbReference>
<dbReference type="AlphaFoldDB" id="A0A0C2SA80"/>
<keyword evidence="2" id="KW-1185">Reference proteome</keyword>
<name>A0A0C2SA80_AMAMK</name>
<gene>
    <name evidence="1" type="ORF">M378DRAFT_997914</name>
</gene>
<reference evidence="1 2" key="1">
    <citation type="submission" date="2014-04" db="EMBL/GenBank/DDBJ databases">
        <title>Evolutionary Origins and Diversification of the Mycorrhizal Mutualists.</title>
        <authorList>
            <consortium name="DOE Joint Genome Institute"/>
            <consortium name="Mycorrhizal Genomics Consortium"/>
            <person name="Kohler A."/>
            <person name="Kuo A."/>
            <person name="Nagy L.G."/>
            <person name="Floudas D."/>
            <person name="Copeland A."/>
            <person name="Barry K.W."/>
            <person name="Cichocki N."/>
            <person name="Veneault-Fourrey C."/>
            <person name="LaButti K."/>
            <person name="Lindquist E.A."/>
            <person name="Lipzen A."/>
            <person name="Lundell T."/>
            <person name="Morin E."/>
            <person name="Murat C."/>
            <person name="Riley R."/>
            <person name="Ohm R."/>
            <person name="Sun H."/>
            <person name="Tunlid A."/>
            <person name="Henrissat B."/>
            <person name="Grigoriev I.V."/>
            <person name="Hibbett D.S."/>
            <person name="Martin F."/>
        </authorList>
    </citation>
    <scope>NUCLEOTIDE SEQUENCE [LARGE SCALE GENOMIC DNA]</scope>
    <source>
        <strain evidence="1 2">Koide BX008</strain>
    </source>
</reference>
<dbReference type="HOGENOM" id="CLU_1643278_0_0_1"/>
<dbReference type="InParanoid" id="A0A0C2SA80"/>
<proteinExistence type="predicted"/>
<evidence type="ECO:0000313" key="2">
    <source>
        <dbReference type="Proteomes" id="UP000054549"/>
    </source>
</evidence>
<protein>
    <submittedName>
        <fullName evidence="1">Uncharacterized protein</fullName>
    </submittedName>
</protein>
<organism evidence="1 2">
    <name type="scientific">Amanita muscaria (strain Koide BX008)</name>
    <dbReference type="NCBI Taxonomy" id="946122"/>
    <lineage>
        <taxon>Eukaryota</taxon>
        <taxon>Fungi</taxon>
        <taxon>Dikarya</taxon>
        <taxon>Basidiomycota</taxon>
        <taxon>Agaricomycotina</taxon>
        <taxon>Agaricomycetes</taxon>
        <taxon>Agaricomycetidae</taxon>
        <taxon>Agaricales</taxon>
        <taxon>Pluteineae</taxon>
        <taxon>Amanitaceae</taxon>
        <taxon>Amanita</taxon>
    </lineage>
</organism>
<evidence type="ECO:0000313" key="1">
    <source>
        <dbReference type="EMBL" id="KIL59720.1"/>
    </source>
</evidence>